<reference evidence="3 4" key="1">
    <citation type="submission" date="2016-10" db="EMBL/GenBank/DDBJ databases">
        <title>Genome sequence of the basidiomycete white-rot fungus Trametes pubescens.</title>
        <authorList>
            <person name="Makela M.R."/>
            <person name="Granchi Z."/>
            <person name="Peng M."/>
            <person name="De Vries R.P."/>
            <person name="Grigoriev I."/>
            <person name="Riley R."/>
            <person name="Hilden K."/>
        </authorList>
    </citation>
    <scope>NUCLEOTIDE SEQUENCE [LARGE SCALE GENOMIC DNA]</scope>
    <source>
        <strain evidence="3 4">FBCC735</strain>
    </source>
</reference>
<comment type="caution">
    <text evidence="3">The sequence shown here is derived from an EMBL/GenBank/DDBJ whole genome shotgun (WGS) entry which is preliminary data.</text>
</comment>
<gene>
    <name evidence="3" type="ORF">TRAPUB_2826</name>
</gene>
<dbReference type="InterPro" id="IPR019317">
    <property type="entry name" value="BRI3"/>
</dbReference>
<evidence type="ECO:0000313" key="4">
    <source>
        <dbReference type="Proteomes" id="UP000184267"/>
    </source>
</evidence>
<dbReference type="Proteomes" id="UP000184267">
    <property type="component" value="Unassembled WGS sequence"/>
</dbReference>
<dbReference type="Pfam" id="PF10164">
    <property type="entry name" value="BRI3"/>
    <property type="match status" value="1"/>
</dbReference>
<evidence type="ECO:0000256" key="2">
    <source>
        <dbReference type="SAM" id="Phobius"/>
    </source>
</evidence>
<proteinExistence type="predicted"/>
<accession>A0A1M2VFA5</accession>
<organism evidence="3 4">
    <name type="scientific">Trametes pubescens</name>
    <name type="common">White-rot fungus</name>
    <dbReference type="NCBI Taxonomy" id="154538"/>
    <lineage>
        <taxon>Eukaryota</taxon>
        <taxon>Fungi</taxon>
        <taxon>Dikarya</taxon>
        <taxon>Basidiomycota</taxon>
        <taxon>Agaricomycotina</taxon>
        <taxon>Agaricomycetes</taxon>
        <taxon>Polyporales</taxon>
        <taxon>Polyporaceae</taxon>
        <taxon>Trametes</taxon>
    </lineage>
</organism>
<keyword evidence="2" id="KW-0472">Membrane</keyword>
<name>A0A1M2VFA5_TRAPU</name>
<dbReference type="OMA" id="DRKVYCE"/>
<keyword evidence="4" id="KW-1185">Reference proteome</keyword>
<keyword evidence="2" id="KW-0812">Transmembrane</keyword>
<keyword evidence="2" id="KW-1133">Transmembrane helix</keyword>
<dbReference type="AlphaFoldDB" id="A0A1M2VFA5"/>
<protein>
    <submittedName>
        <fullName evidence="3">Uncharacterized protein</fullName>
    </submittedName>
</protein>
<feature type="region of interest" description="Disordered" evidence="1">
    <location>
        <begin position="27"/>
        <end position="50"/>
    </location>
</feature>
<feature type="transmembrane region" description="Helical" evidence="2">
    <location>
        <begin position="96"/>
        <end position="117"/>
    </location>
</feature>
<evidence type="ECO:0000256" key="1">
    <source>
        <dbReference type="SAM" id="MobiDB-lite"/>
    </source>
</evidence>
<dbReference type="OrthoDB" id="2564984at2759"/>
<dbReference type="EMBL" id="MNAD01001320">
    <property type="protein sequence ID" value="OJT06321.1"/>
    <property type="molecule type" value="Genomic_DNA"/>
</dbReference>
<evidence type="ECO:0000313" key="3">
    <source>
        <dbReference type="EMBL" id="OJT06321.1"/>
    </source>
</evidence>
<sequence length="135" mass="14290">MQAPPSYDAAVAGGNISGSYIPEGAAKAQDVKVPPPSSDPYSAGQPSPAQYGQMPATTVYNYINPHNGERIVSLLPPDHPQMVCLQQGGHVARSKFGILGILAAVFWFPLGVGLCLLDRKVYCERCGVTMDEGLC</sequence>
<dbReference type="STRING" id="154538.A0A1M2VFA5"/>